<feature type="coiled-coil region" evidence="1">
    <location>
        <begin position="106"/>
        <end position="175"/>
    </location>
</feature>
<gene>
    <name evidence="3" type="ORF">FisN_12Lu398</name>
</gene>
<organism evidence="3 4">
    <name type="scientific">Fistulifera solaris</name>
    <name type="common">Oleaginous diatom</name>
    <dbReference type="NCBI Taxonomy" id="1519565"/>
    <lineage>
        <taxon>Eukaryota</taxon>
        <taxon>Sar</taxon>
        <taxon>Stramenopiles</taxon>
        <taxon>Ochrophyta</taxon>
        <taxon>Bacillariophyta</taxon>
        <taxon>Bacillariophyceae</taxon>
        <taxon>Bacillariophycidae</taxon>
        <taxon>Naviculales</taxon>
        <taxon>Naviculaceae</taxon>
        <taxon>Fistulifera</taxon>
    </lineage>
</organism>
<feature type="region of interest" description="Disordered" evidence="2">
    <location>
        <begin position="1"/>
        <end position="41"/>
    </location>
</feature>
<dbReference type="EMBL" id="BDSP01000087">
    <property type="protein sequence ID" value="GAX14975.1"/>
    <property type="molecule type" value="Genomic_DNA"/>
</dbReference>
<comment type="caution">
    <text evidence="3">The sequence shown here is derived from an EMBL/GenBank/DDBJ whole genome shotgun (WGS) entry which is preliminary data.</text>
</comment>
<keyword evidence="1" id="KW-0175">Coiled coil</keyword>
<sequence length="204" mass="23270">MEVASPLAFADPTGGAKRPLSCSPQLIESGSHEMEIGDEPRYKRRRFHEVVTDNTSPRVSHFGPSFHNNKSIFTASPGLRRSRPENTTCNSQKELSRVVEEQASIIESLKKDKSVLVSSLQSLQNEHDRVTKENQILRKAVNIQQERQNHAESELKAAHKYRDDAEEKMRKLEHLVLSLRYHLQAQHHSNNGNDFLNNLPPDVF</sequence>
<protein>
    <submittedName>
        <fullName evidence="3">Uncharacterized protein</fullName>
    </submittedName>
</protein>
<evidence type="ECO:0000256" key="2">
    <source>
        <dbReference type="SAM" id="MobiDB-lite"/>
    </source>
</evidence>
<evidence type="ECO:0000256" key="1">
    <source>
        <dbReference type="SAM" id="Coils"/>
    </source>
</evidence>
<dbReference type="OrthoDB" id="440455at2759"/>
<evidence type="ECO:0000313" key="4">
    <source>
        <dbReference type="Proteomes" id="UP000198406"/>
    </source>
</evidence>
<name>A0A1Z5JLT4_FISSO</name>
<evidence type="ECO:0000313" key="3">
    <source>
        <dbReference type="EMBL" id="GAX14975.1"/>
    </source>
</evidence>
<accession>A0A1Z5JLT4</accession>
<proteinExistence type="predicted"/>
<dbReference type="PANTHER" id="PTHR31245">
    <property type="entry name" value="UBIQUITIN SYSTEM COMPONENT CUE PROTEIN"/>
    <property type="match status" value="1"/>
</dbReference>
<dbReference type="InParanoid" id="A0A1Z5JLT4"/>
<dbReference type="Proteomes" id="UP000198406">
    <property type="component" value="Unassembled WGS sequence"/>
</dbReference>
<reference evidence="3 4" key="1">
    <citation type="journal article" date="2015" name="Plant Cell">
        <title>Oil accumulation by the oleaginous diatom Fistulifera solaris as revealed by the genome and transcriptome.</title>
        <authorList>
            <person name="Tanaka T."/>
            <person name="Maeda Y."/>
            <person name="Veluchamy A."/>
            <person name="Tanaka M."/>
            <person name="Abida H."/>
            <person name="Marechal E."/>
            <person name="Bowler C."/>
            <person name="Muto M."/>
            <person name="Sunaga Y."/>
            <person name="Tanaka M."/>
            <person name="Yoshino T."/>
            <person name="Taniguchi T."/>
            <person name="Fukuda Y."/>
            <person name="Nemoto M."/>
            <person name="Matsumoto M."/>
            <person name="Wong P.S."/>
            <person name="Aburatani S."/>
            <person name="Fujibuchi W."/>
        </authorList>
    </citation>
    <scope>NUCLEOTIDE SEQUENCE [LARGE SCALE GENOMIC DNA]</scope>
    <source>
        <strain evidence="3 4">JPCC DA0580</strain>
    </source>
</reference>
<keyword evidence="4" id="KW-1185">Reference proteome</keyword>
<dbReference type="AlphaFoldDB" id="A0A1Z5JLT4"/>
<feature type="compositionally biased region" description="Basic and acidic residues" evidence="2">
    <location>
        <begin position="30"/>
        <end position="41"/>
    </location>
</feature>
<dbReference type="PANTHER" id="PTHR31245:SF20">
    <property type="entry name" value="F18B13.13 PROTEIN"/>
    <property type="match status" value="1"/>
</dbReference>